<feature type="compositionally biased region" description="Low complexity" evidence="1">
    <location>
        <begin position="223"/>
        <end position="236"/>
    </location>
</feature>
<dbReference type="InterPro" id="IPR021899">
    <property type="entry name" value="DUF3511"/>
</dbReference>
<dbReference type="Pfam" id="PF12023">
    <property type="entry name" value="DUF3511"/>
    <property type="match status" value="1"/>
</dbReference>
<keyword evidence="3" id="KW-1185">Reference proteome</keyword>
<protein>
    <recommendedName>
        <fullName evidence="4">DUF4005 domain-containing protein</fullName>
    </recommendedName>
</protein>
<feature type="compositionally biased region" description="Basic residues" evidence="1">
    <location>
        <begin position="81"/>
        <end position="98"/>
    </location>
</feature>
<proteinExistence type="predicted"/>
<dbReference type="AlphaFoldDB" id="A0AAV5EAI0"/>
<accession>A0AAV5EAI0</accession>
<gene>
    <name evidence="2" type="primary">gb06644</name>
    <name evidence="2" type="ORF">PR202_gb06644</name>
</gene>
<evidence type="ECO:0008006" key="4">
    <source>
        <dbReference type="Google" id="ProtNLM"/>
    </source>
</evidence>
<sequence>MLTGFGRRGAHRRYVGVKRRRNREAQYFVMVAAKHNKMNSKKEMADLYACADNGDDVPQETKSDGSKAATSLNTLTVPRPQRIRTTPRHSHHHPPIKKRAAALPARTTCFCLLLAELREGKETKMPSMERSVSMMERGTAYGPAADLRSYSASYAPRLPPPTKVMSRAKSTAGATAWSSRQAPQHAAAVQRSGSFKPGVNLRSYSASYGPTLAGAGGDGQLKRSGSVTSWSSSGRRSVNLRGYTPSFAALDDTAVPPPAAKKPQAGVDDAAELRRRKRLVVYKVYDVEGKLRSSVRRGVGWIKSRCSRVMYGLW</sequence>
<evidence type="ECO:0000313" key="3">
    <source>
        <dbReference type="Proteomes" id="UP001054889"/>
    </source>
</evidence>
<feature type="region of interest" description="Disordered" evidence="1">
    <location>
        <begin position="174"/>
        <end position="193"/>
    </location>
</feature>
<feature type="region of interest" description="Disordered" evidence="1">
    <location>
        <begin position="214"/>
        <end position="236"/>
    </location>
</feature>
<evidence type="ECO:0000256" key="1">
    <source>
        <dbReference type="SAM" id="MobiDB-lite"/>
    </source>
</evidence>
<organism evidence="2 3">
    <name type="scientific">Eleusine coracana subsp. coracana</name>
    <dbReference type="NCBI Taxonomy" id="191504"/>
    <lineage>
        <taxon>Eukaryota</taxon>
        <taxon>Viridiplantae</taxon>
        <taxon>Streptophyta</taxon>
        <taxon>Embryophyta</taxon>
        <taxon>Tracheophyta</taxon>
        <taxon>Spermatophyta</taxon>
        <taxon>Magnoliopsida</taxon>
        <taxon>Liliopsida</taxon>
        <taxon>Poales</taxon>
        <taxon>Poaceae</taxon>
        <taxon>PACMAD clade</taxon>
        <taxon>Chloridoideae</taxon>
        <taxon>Cynodonteae</taxon>
        <taxon>Eleusininae</taxon>
        <taxon>Eleusine</taxon>
    </lineage>
</organism>
<reference evidence="2" key="1">
    <citation type="journal article" date="2018" name="DNA Res.">
        <title>Multiple hybrid de novo genome assembly of finger millet, an orphan allotetraploid crop.</title>
        <authorList>
            <person name="Hatakeyama M."/>
            <person name="Aluri S."/>
            <person name="Balachadran M.T."/>
            <person name="Sivarajan S.R."/>
            <person name="Patrignani A."/>
            <person name="Gruter S."/>
            <person name="Poveda L."/>
            <person name="Shimizu-Inatsugi R."/>
            <person name="Baeten J."/>
            <person name="Francoijs K.J."/>
            <person name="Nataraja K.N."/>
            <person name="Reddy Y.A.N."/>
            <person name="Phadnis S."/>
            <person name="Ravikumar R.L."/>
            <person name="Schlapbach R."/>
            <person name="Sreeman S.M."/>
            <person name="Shimizu K.K."/>
        </authorList>
    </citation>
    <scope>NUCLEOTIDE SEQUENCE</scope>
</reference>
<reference evidence="2" key="2">
    <citation type="submission" date="2021-12" db="EMBL/GenBank/DDBJ databases">
        <title>Resequencing data analysis of finger millet.</title>
        <authorList>
            <person name="Hatakeyama M."/>
            <person name="Aluri S."/>
            <person name="Balachadran M.T."/>
            <person name="Sivarajan S.R."/>
            <person name="Poveda L."/>
            <person name="Shimizu-Inatsugi R."/>
            <person name="Schlapbach R."/>
            <person name="Sreeman S.M."/>
            <person name="Shimizu K.K."/>
        </authorList>
    </citation>
    <scope>NUCLEOTIDE SEQUENCE</scope>
</reference>
<name>A0AAV5EAI0_ELECO</name>
<dbReference type="EMBL" id="BQKI01000074">
    <property type="protein sequence ID" value="GJN19373.1"/>
    <property type="molecule type" value="Genomic_DNA"/>
</dbReference>
<feature type="region of interest" description="Disordered" evidence="1">
    <location>
        <begin position="57"/>
        <end position="98"/>
    </location>
</feature>
<dbReference type="PANTHER" id="PTHR33193">
    <property type="entry name" value="DOMAIN PROTEIN, PUTATIVE (DUF3511)-RELATED"/>
    <property type="match status" value="1"/>
</dbReference>
<dbReference type="Proteomes" id="UP001054889">
    <property type="component" value="Unassembled WGS sequence"/>
</dbReference>
<evidence type="ECO:0000313" key="2">
    <source>
        <dbReference type="EMBL" id="GJN19373.1"/>
    </source>
</evidence>
<dbReference type="PANTHER" id="PTHR33193:SF71">
    <property type="entry name" value="OS02G0223700 PROTEIN"/>
    <property type="match status" value="1"/>
</dbReference>
<comment type="caution">
    <text evidence="2">The sequence shown here is derived from an EMBL/GenBank/DDBJ whole genome shotgun (WGS) entry which is preliminary data.</text>
</comment>